<reference evidence="1 2" key="1">
    <citation type="submission" date="2017-06" db="EMBL/GenBank/DDBJ databases">
        <authorList>
            <person name="Kim H.J."/>
            <person name="Triplett B.A."/>
        </authorList>
    </citation>
    <scope>NUCLEOTIDE SEQUENCE [LARGE SCALE GENOMIC DNA]</scope>
    <source>
        <strain evidence="1 2">DSM 8800</strain>
    </source>
</reference>
<dbReference type="AlphaFoldDB" id="A0A238WW30"/>
<accession>A0A238WW30</accession>
<sequence>MSNKNYDIYDEEIDRVRDGEIDLDEAINHISQRTGDSEREVEMEIQAGVERYTLEQYGLR</sequence>
<keyword evidence="2" id="KW-1185">Reference proteome</keyword>
<evidence type="ECO:0000313" key="1">
    <source>
        <dbReference type="EMBL" id="SNR49809.1"/>
    </source>
</evidence>
<protein>
    <submittedName>
        <fullName evidence="1">Uncharacterized protein</fullName>
    </submittedName>
</protein>
<gene>
    <name evidence="1" type="ORF">SAMN06264855_11023</name>
</gene>
<name>A0A238WW30_HALVU</name>
<proteinExistence type="predicted"/>
<organism evidence="1 2">
    <name type="scientific">Halorubrum vacuolatum</name>
    <name type="common">Natronobacterium vacuolatum</name>
    <dbReference type="NCBI Taxonomy" id="63740"/>
    <lineage>
        <taxon>Archaea</taxon>
        <taxon>Methanobacteriati</taxon>
        <taxon>Methanobacteriota</taxon>
        <taxon>Stenosarchaea group</taxon>
        <taxon>Halobacteria</taxon>
        <taxon>Halobacteriales</taxon>
        <taxon>Haloferacaceae</taxon>
        <taxon>Halorubrum</taxon>
    </lineage>
</organism>
<dbReference type="EMBL" id="FZNQ01000010">
    <property type="protein sequence ID" value="SNR49809.1"/>
    <property type="molecule type" value="Genomic_DNA"/>
</dbReference>
<dbReference type="Proteomes" id="UP000198397">
    <property type="component" value="Unassembled WGS sequence"/>
</dbReference>
<evidence type="ECO:0000313" key="2">
    <source>
        <dbReference type="Proteomes" id="UP000198397"/>
    </source>
</evidence>